<dbReference type="InterPro" id="IPR011051">
    <property type="entry name" value="RmlC_Cupin_sf"/>
</dbReference>
<evidence type="ECO:0000313" key="2">
    <source>
        <dbReference type="Proteomes" id="UP000321599"/>
    </source>
</evidence>
<dbReference type="Gene3D" id="2.60.120.10">
    <property type="entry name" value="Jelly Rolls"/>
    <property type="match status" value="1"/>
</dbReference>
<gene>
    <name evidence="1" type="ORF">XK09_06985</name>
</gene>
<dbReference type="InterPro" id="IPR014710">
    <property type="entry name" value="RmlC-like_jellyroll"/>
</dbReference>
<evidence type="ECO:0000313" key="1">
    <source>
        <dbReference type="EMBL" id="TWO27772.1"/>
    </source>
</evidence>
<proteinExistence type="predicted"/>
<dbReference type="Proteomes" id="UP000321599">
    <property type="component" value="Unassembled WGS sequence"/>
</dbReference>
<reference evidence="1 2" key="1">
    <citation type="submission" date="2019-07" db="EMBL/GenBank/DDBJ databases">
        <title>Rapid identification of Enteric Bacteria from Whole Genome Sequences (WGS) using Average Nucleotide Identity (ANI).</title>
        <authorList>
            <person name="Lane C."/>
        </authorList>
    </citation>
    <scope>NUCLEOTIDE SEQUENCE [LARGE SCALE GENOMIC DNA]</scope>
    <source>
        <strain evidence="1 2">2013D-9588</strain>
    </source>
</reference>
<organism evidence="1 2">
    <name type="scientific">Campylobacter lanienae</name>
    <dbReference type="NCBI Taxonomy" id="75658"/>
    <lineage>
        <taxon>Bacteria</taxon>
        <taxon>Pseudomonadati</taxon>
        <taxon>Campylobacterota</taxon>
        <taxon>Epsilonproteobacteria</taxon>
        <taxon>Campylobacterales</taxon>
        <taxon>Campylobacteraceae</taxon>
        <taxon>Campylobacter</taxon>
    </lineage>
</organism>
<comment type="caution">
    <text evidence="1">The sequence shown here is derived from an EMBL/GenBank/DDBJ whole genome shotgun (WGS) entry which is preliminary data.</text>
</comment>
<accession>A0ABY3G627</accession>
<dbReference type="SUPFAM" id="SSF51182">
    <property type="entry name" value="RmlC-like cupins"/>
    <property type="match status" value="1"/>
</dbReference>
<keyword evidence="2" id="KW-1185">Reference proteome</keyword>
<sequence length="110" mass="12472">MEKIIFNFDIFDGVKSAMLCETEFSKEIRITMSKDSIMKEHKAPSAIIVQVLRGEIEFEMSGEILVMGELDMVTLPALKPHSLKALKDSIIRLSLSKSDSHTRVFRTINN</sequence>
<protein>
    <submittedName>
        <fullName evidence="1">Cupin domain-containing protein</fullName>
    </submittedName>
</protein>
<dbReference type="EMBL" id="VOAV01000030">
    <property type="protein sequence ID" value="TWO27772.1"/>
    <property type="molecule type" value="Genomic_DNA"/>
</dbReference>
<name>A0ABY3G627_9BACT</name>
<dbReference type="RefSeq" id="WP_147499113.1">
    <property type="nucleotide sequence ID" value="NZ_VOAV01000030.1"/>
</dbReference>